<dbReference type="EMBL" id="KB743098">
    <property type="protein sequence ID" value="EOB01402.1"/>
    <property type="molecule type" value="Genomic_DNA"/>
</dbReference>
<sequence>MPCEQLLDRAASSPYWAPQGPAAQAGCSQPTDTAAAAAQPRGTEELGMLGIRSKSFSPFEEGVSCYYAQSTLYRPFAKNGSMYDPMRKEKTLSATISSCCPGVIIITPGQLLGQQLHQAPGQQVHLIFIYRQPTNLQGGKLVDPENLDPTLLSGIEIEALVIAKTHRSRVVIQASVIQHVSPLALVPGKSCLMCKGSTSFCLVDGVLFGI</sequence>
<reference evidence="2" key="1">
    <citation type="journal article" date="2013" name="Nat. Genet.">
        <title>The duck genome and transcriptome provide insight into an avian influenza virus reservoir species.</title>
        <authorList>
            <person name="Huang Y."/>
            <person name="Li Y."/>
            <person name="Burt D.W."/>
            <person name="Chen H."/>
            <person name="Zhang Y."/>
            <person name="Qian W."/>
            <person name="Kim H."/>
            <person name="Gan S."/>
            <person name="Zhao Y."/>
            <person name="Li J."/>
            <person name="Yi K."/>
            <person name="Feng H."/>
            <person name="Zhu P."/>
            <person name="Li B."/>
            <person name="Liu Q."/>
            <person name="Fairley S."/>
            <person name="Magor K.E."/>
            <person name="Du Z."/>
            <person name="Hu X."/>
            <person name="Goodman L."/>
            <person name="Tafer H."/>
            <person name="Vignal A."/>
            <person name="Lee T."/>
            <person name="Kim K.W."/>
            <person name="Sheng Z."/>
            <person name="An Y."/>
            <person name="Searle S."/>
            <person name="Herrero J."/>
            <person name="Groenen M.A."/>
            <person name="Crooijmans R.P."/>
            <person name="Faraut T."/>
            <person name="Cai Q."/>
            <person name="Webster R.G."/>
            <person name="Aldridge J.R."/>
            <person name="Warren W.C."/>
            <person name="Bartschat S."/>
            <person name="Kehr S."/>
            <person name="Marz M."/>
            <person name="Stadler P.F."/>
            <person name="Smith J."/>
            <person name="Kraus R.H."/>
            <person name="Zhao Y."/>
            <person name="Ren L."/>
            <person name="Fei J."/>
            <person name="Morisson M."/>
            <person name="Kaiser P."/>
            <person name="Griffin D.K."/>
            <person name="Rao M."/>
            <person name="Pitel F."/>
            <person name="Wang J."/>
            <person name="Li N."/>
        </authorList>
    </citation>
    <scope>NUCLEOTIDE SEQUENCE [LARGE SCALE GENOMIC DNA]</scope>
</reference>
<evidence type="ECO:0000313" key="1">
    <source>
        <dbReference type="EMBL" id="EOB01402.1"/>
    </source>
</evidence>
<accession>R0JVY9</accession>
<protein>
    <submittedName>
        <fullName evidence="1">Uncharacterized protein</fullName>
    </submittedName>
</protein>
<evidence type="ECO:0000313" key="2">
    <source>
        <dbReference type="Proteomes" id="UP000296049"/>
    </source>
</evidence>
<proteinExistence type="predicted"/>
<gene>
    <name evidence="1" type="ORF">Anapl_08918</name>
</gene>
<name>R0JVY9_ANAPL</name>
<dbReference type="AlphaFoldDB" id="R0JVY9"/>
<dbReference type="Proteomes" id="UP000296049">
    <property type="component" value="Unassembled WGS sequence"/>
</dbReference>
<keyword evidence="2" id="KW-1185">Reference proteome</keyword>
<organism evidence="1 2">
    <name type="scientific">Anas platyrhynchos</name>
    <name type="common">Mallard</name>
    <name type="synonym">Anas boschas</name>
    <dbReference type="NCBI Taxonomy" id="8839"/>
    <lineage>
        <taxon>Eukaryota</taxon>
        <taxon>Metazoa</taxon>
        <taxon>Chordata</taxon>
        <taxon>Craniata</taxon>
        <taxon>Vertebrata</taxon>
        <taxon>Euteleostomi</taxon>
        <taxon>Archelosauria</taxon>
        <taxon>Archosauria</taxon>
        <taxon>Dinosauria</taxon>
        <taxon>Saurischia</taxon>
        <taxon>Theropoda</taxon>
        <taxon>Coelurosauria</taxon>
        <taxon>Aves</taxon>
        <taxon>Neognathae</taxon>
        <taxon>Galloanserae</taxon>
        <taxon>Anseriformes</taxon>
        <taxon>Anatidae</taxon>
        <taxon>Anatinae</taxon>
        <taxon>Anas</taxon>
    </lineage>
</organism>